<evidence type="ECO:0000313" key="2">
    <source>
        <dbReference type="Proteomes" id="UP001224359"/>
    </source>
</evidence>
<name>A0ABT9VDL4_9BACI</name>
<dbReference type="Proteomes" id="UP001224359">
    <property type="component" value="Unassembled WGS sequence"/>
</dbReference>
<reference evidence="1 2" key="1">
    <citation type="submission" date="2023-07" db="EMBL/GenBank/DDBJ databases">
        <title>Genomic Encyclopedia of Type Strains, Phase IV (KMG-IV): sequencing the most valuable type-strain genomes for metagenomic binning, comparative biology and taxonomic classification.</title>
        <authorList>
            <person name="Goeker M."/>
        </authorList>
    </citation>
    <scope>NUCLEOTIDE SEQUENCE [LARGE SCALE GENOMIC DNA]</scope>
    <source>
        <strain evidence="1 2">DSM 16460</strain>
    </source>
</reference>
<proteinExistence type="predicted"/>
<gene>
    <name evidence="1" type="ORF">J2S77_000966</name>
</gene>
<protein>
    <submittedName>
        <fullName evidence="1">Cellulose biosynthesis protein BcsQ</fullName>
    </submittedName>
</protein>
<evidence type="ECO:0000313" key="1">
    <source>
        <dbReference type="EMBL" id="MDQ0159002.1"/>
    </source>
</evidence>
<dbReference type="RefSeq" id="WP_306975150.1">
    <property type="nucleotide sequence ID" value="NZ_JAUSTQ010000003.1"/>
</dbReference>
<keyword evidence="2" id="KW-1185">Reference proteome</keyword>
<accession>A0ABT9VDL4</accession>
<comment type="caution">
    <text evidence="1">The sequence shown here is derived from an EMBL/GenBank/DDBJ whole genome shotgun (WGS) entry which is preliminary data.</text>
</comment>
<sequence length="89" mass="10335">MKDSEFLIEGMEETTEKVNELLDKMREAKTIADEIASTQIVLNDKRQKDVMEYVAELRKDFVNQKGHEPYGYHLVAEADSFQVRISLNL</sequence>
<dbReference type="EMBL" id="JAUSTQ010000003">
    <property type="protein sequence ID" value="MDQ0159002.1"/>
    <property type="molecule type" value="Genomic_DNA"/>
</dbReference>
<organism evidence="1 2">
    <name type="scientific">Alkalibacillus salilacus</name>
    <dbReference type="NCBI Taxonomy" id="284582"/>
    <lineage>
        <taxon>Bacteria</taxon>
        <taxon>Bacillati</taxon>
        <taxon>Bacillota</taxon>
        <taxon>Bacilli</taxon>
        <taxon>Bacillales</taxon>
        <taxon>Bacillaceae</taxon>
        <taxon>Alkalibacillus</taxon>
    </lineage>
</organism>